<feature type="domain" description="RL" evidence="7">
    <location>
        <begin position="69"/>
        <end position="137"/>
    </location>
</feature>
<dbReference type="InterPro" id="IPR054708">
    <property type="entry name" value="MTPAP-like_central"/>
</dbReference>
<evidence type="ECO:0000259" key="8">
    <source>
        <dbReference type="Pfam" id="PF22600"/>
    </source>
</evidence>
<dbReference type="GO" id="GO:0005739">
    <property type="term" value="C:mitochondrion"/>
    <property type="evidence" value="ECO:0007669"/>
    <property type="project" value="TreeGrafter"/>
</dbReference>
<evidence type="ECO:0000256" key="2">
    <source>
        <dbReference type="ARBA" id="ARBA00001946"/>
    </source>
</evidence>
<organism evidence="9 10">
    <name type="scientific">Pogona vitticeps</name>
    <name type="common">central bearded dragon</name>
    <dbReference type="NCBI Taxonomy" id="103695"/>
    <lineage>
        <taxon>Eukaryota</taxon>
        <taxon>Metazoa</taxon>
        <taxon>Chordata</taxon>
        <taxon>Craniata</taxon>
        <taxon>Vertebrata</taxon>
        <taxon>Euteleostomi</taxon>
        <taxon>Lepidosauria</taxon>
        <taxon>Squamata</taxon>
        <taxon>Bifurcata</taxon>
        <taxon>Unidentata</taxon>
        <taxon>Episquamata</taxon>
        <taxon>Toxicofera</taxon>
        <taxon>Iguania</taxon>
        <taxon>Acrodonta</taxon>
        <taxon>Agamidae</taxon>
        <taxon>Amphibolurinae</taxon>
        <taxon>Pogona</taxon>
    </lineage>
</organism>
<dbReference type="GO" id="GO:1990817">
    <property type="term" value="F:poly(A) RNA polymerase activity"/>
    <property type="evidence" value="ECO:0007669"/>
    <property type="project" value="TreeGrafter"/>
</dbReference>
<gene>
    <name evidence="10" type="primary">MTPAP</name>
</gene>
<comment type="cofactor">
    <cofactor evidence="1">
        <name>Mn(2+)</name>
        <dbReference type="ChEBI" id="CHEBI:29035"/>
    </cofactor>
</comment>
<dbReference type="CTD" id="55149"/>
<evidence type="ECO:0000259" key="7">
    <source>
        <dbReference type="Pfam" id="PF17797"/>
    </source>
</evidence>
<dbReference type="SUPFAM" id="SSF81301">
    <property type="entry name" value="Nucleotidyltransferase"/>
    <property type="match status" value="1"/>
</dbReference>
<evidence type="ECO:0000256" key="3">
    <source>
        <dbReference type="ARBA" id="ARBA00022679"/>
    </source>
</evidence>
<dbReference type="Proteomes" id="UP001652642">
    <property type="component" value="Chromosome 6"/>
</dbReference>
<dbReference type="AlphaFoldDB" id="A0A6J0U772"/>
<keyword evidence="3" id="KW-0808">Transferase</keyword>
<feature type="domain" description="PAP-associated" evidence="6">
    <location>
        <begin position="449"/>
        <end position="490"/>
    </location>
</feature>
<dbReference type="GO" id="GO:0046872">
    <property type="term" value="F:metal ion binding"/>
    <property type="evidence" value="ECO:0007669"/>
    <property type="project" value="UniProtKB-KW"/>
</dbReference>
<comment type="cofactor">
    <cofactor evidence="2">
        <name>Mg(2+)</name>
        <dbReference type="ChEBI" id="CHEBI:18420"/>
    </cofactor>
</comment>
<dbReference type="SUPFAM" id="SSF81631">
    <property type="entry name" value="PAP/OAS1 substrate-binding domain"/>
    <property type="match status" value="1"/>
</dbReference>
<dbReference type="KEGG" id="pvt:110082912"/>
<proteinExistence type="predicted"/>
<keyword evidence="9" id="KW-1185">Reference proteome</keyword>
<protein>
    <submittedName>
        <fullName evidence="10">Poly(A) RNA polymerase, mitochondrial</fullName>
    </submittedName>
</protein>
<dbReference type="GeneID" id="110082912"/>
<dbReference type="Pfam" id="PF03828">
    <property type="entry name" value="PAP_assoc"/>
    <property type="match status" value="1"/>
</dbReference>
<evidence type="ECO:0000256" key="5">
    <source>
        <dbReference type="ARBA" id="ARBA00022842"/>
    </source>
</evidence>
<evidence type="ECO:0000256" key="4">
    <source>
        <dbReference type="ARBA" id="ARBA00022723"/>
    </source>
</evidence>
<keyword evidence="4" id="KW-0479">Metal-binding</keyword>
<evidence type="ECO:0000313" key="9">
    <source>
        <dbReference type="Proteomes" id="UP001652642"/>
    </source>
</evidence>
<dbReference type="RefSeq" id="XP_020656527.2">
    <property type="nucleotide sequence ID" value="XM_020800868.2"/>
</dbReference>
<name>A0A6J0U772_9SAUR</name>
<dbReference type="OrthoDB" id="434989at2759"/>
<accession>A0A6J0U772</accession>
<dbReference type="InterPro" id="IPR043519">
    <property type="entry name" value="NT_sf"/>
</dbReference>
<dbReference type="InterPro" id="IPR002058">
    <property type="entry name" value="PAP_assoc"/>
</dbReference>
<dbReference type="GO" id="GO:0031123">
    <property type="term" value="P:RNA 3'-end processing"/>
    <property type="evidence" value="ECO:0007669"/>
    <property type="project" value="TreeGrafter"/>
</dbReference>
<evidence type="ECO:0000313" key="10">
    <source>
        <dbReference type="RefSeq" id="XP_020656527.2"/>
    </source>
</evidence>
<evidence type="ECO:0000259" key="6">
    <source>
        <dbReference type="Pfam" id="PF03828"/>
    </source>
</evidence>
<dbReference type="InterPro" id="IPR041252">
    <property type="entry name" value="RL"/>
</dbReference>
<dbReference type="Pfam" id="PF17797">
    <property type="entry name" value="RL"/>
    <property type="match status" value="1"/>
</dbReference>
<sequence length="586" mass="66031">MAAPMGRWPVLLLCRALRFPRRAEERLRVAEVRFGSTEVAAVAPVVGEQQAPFSEVPAADTVIGIRKKTYSEILAERQEQAKRTVLINCPYKISEKKLLKYLSSHGNVKDHFFYETHGLYAVIEFSKADSIASMQDGIRTPQLENEGFVPFKSRIFTLTYKNPPNDDAEVLSVPRCAQTAMPVGDLVTKLCKANSVSDQLLMLTEMYQLTEENTRLRFLVCSLVQDITEAYFPNCTVKPFGSSVNTFGKLGCDLDMLLDLDEVKNMNRKKTGPFKLEYLIRRVPNQRVATQRILSAVAEFIDNCGPGCIGVQKILHARCPLVKFSHQPSGFQCDLTANNRIAFKSSELLYLYGSLDPRVRVLVFSVRCWARVHGITNIIPGHWVTNFALTLMVLFFLQKRKPYIIPTLDQLKGLADAEDKQIIEGYDCTFVSNLNKIEPTKNTETLDMLLLEFFQFYGKFDFNKYSLNIRKGREQNKPEAAALHIQNPFESNLNVSKNVSAAQLERFVTLAQDSAWLLHQELNDPSSNRSQPWGLAALLHTPAVKKNGHKQVKTNKIQAIENIRGLLASLKSNAQSGKRSFGTQAC</sequence>
<dbReference type="PANTHER" id="PTHR12271">
    <property type="entry name" value="POLY A POLYMERASE CID PAP -RELATED"/>
    <property type="match status" value="1"/>
</dbReference>
<dbReference type="Gene3D" id="1.10.1410.10">
    <property type="match status" value="1"/>
</dbReference>
<dbReference type="CDD" id="cd05402">
    <property type="entry name" value="NT_PAP_TUTase"/>
    <property type="match status" value="1"/>
</dbReference>
<dbReference type="PANTHER" id="PTHR12271:SF133">
    <property type="entry name" value="POLY(A) RNA POLYMERASE, MITOCHONDRIAL"/>
    <property type="match status" value="1"/>
</dbReference>
<dbReference type="Gene3D" id="3.30.460.10">
    <property type="entry name" value="Beta Polymerase, domain 2"/>
    <property type="match status" value="1"/>
</dbReference>
<keyword evidence="5" id="KW-0460">Magnesium</keyword>
<dbReference type="InParanoid" id="A0A6J0U772"/>
<reference evidence="10" key="1">
    <citation type="submission" date="2025-08" db="UniProtKB">
        <authorList>
            <consortium name="RefSeq"/>
        </authorList>
    </citation>
    <scope>IDENTIFICATION</scope>
</reference>
<feature type="domain" description="Poly(A) RNA polymerase mitochondrial-like central palm" evidence="8">
    <location>
        <begin position="197"/>
        <end position="353"/>
    </location>
</feature>
<evidence type="ECO:0000256" key="1">
    <source>
        <dbReference type="ARBA" id="ARBA00001936"/>
    </source>
</evidence>
<dbReference type="Pfam" id="PF22600">
    <property type="entry name" value="MTPAP-like_central"/>
    <property type="match status" value="1"/>
</dbReference>